<organism evidence="3 4">
    <name type="scientific">Chitinimonas prasina</name>
    <dbReference type="NCBI Taxonomy" id="1434937"/>
    <lineage>
        <taxon>Bacteria</taxon>
        <taxon>Pseudomonadati</taxon>
        <taxon>Pseudomonadota</taxon>
        <taxon>Betaproteobacteria</taxon>
        <taxon>Neisseriales</taxon>
        <taxon>Chitinibacteraceae</taxon>
        <taxon>Chitinimonas</taxon>
    </lineage>
</organism>
<dbReference type="Pfam" id="PF02639">
    <property type="entry name" value="DUF188"/>
    <property type="match status" value="1"/>
</dbReference>
<protein>
    <recommendedName>
        <fullName evidence="2">UPF0178 protein GCM10007907_37690</fullName>
    </recommendedName>
</protein>
<comment type="caution">
    <text evidence="3">The sequence shown here is derived from an EMBL/GenBank/DDBJ whole genome shotgun (WGS) entry which is preliminary data.</text>
</comment>
<evidence type="ECO:0000256" key="2">
    <source>
        <dbReference type="HAMAP-Rule" id="MF_00489"/>
    </source>
</evidence>
<proteinExistence type="inferred from homology"/>
<evidence type="ECO:0000313" key="3">
    <source>
        <dbReference type="EMBL" id="GLR14979.1"/>
    </source>
</evidence>
<reference evidence="4" key="1">
    <citation type="journal article" date="2019" name="Int. J. Syst. Evol. Microbiol.">
        <title>The Global Catalogue of Microorganisms (GCM) 10K type strain sequencing project: providing services to taxonomists for standard genome sequencing and annotation.</title>
        <authorList>
            <consortium name="The Broad Institute Genomics Platform"/>
            <consortium name="The Broad Institute Genome Sequencing Center for Infectious Disease"/>
            <person name="Wu L."/>
            <person name="Ma J."/>
        </authorList>
    </citation>
    <scope>NUCLEOTIDE SEQUENCE [LARGE SCALE GENOMIC DNA]</scope>
    <source>
        <strain evidence="4">NBRC 110044</strain>
    </source>
</reference>
<evidence type="ECO:0000313" key="4">
    <source>
        <dbReference type="Proteomes" id="UP001156706"/>
    </source>
</evidence>
<dbReference type="CDD" id="cd18720">
    <property type="entry name" value="PIN_YqxD-like"/>
    <property type="match status" value="1"/>
</dbReference>
<dbReference type="InterPro" id="IPR003791">
    <property type="entry name" value="UPF0178"/>
</dbReference>
<dbReference type="HAMAP" id="MF_00489">
    <property type="entry name" value="UPF0178"/>
    <property type="match status" value="1"/>
</dbReference>
<name>A0ABQ5YK28_9NEIS</name>
<evidence type="ECO:0000256" key="1">
    <source>
        <dbReference type="ARBA" id="ARBA00008522"/>
    </source>
</evidence>
<accession>A0ABQ5YK28</accession>
<dbReference type="PANTHER" id="PTHR35146">
    <property type="entry name" value="UPF0178 PROTEIN YAII"/>
    <property type="match status" value="1"/>
</dbReference>
<keyword evidence="4" id="KW-1185">Reference proteome</keyword>
<gene>
    <name evidence="3" type="ORF">GCM10007907_37690</name>
</gene>
<dbReference type="EMBL" id="BSOG01000006">
    <property type="protein sequence ID" value="GLR14979.1"/>
    <property type="molecule type" value="Genomic_DNA"/>
</dbReference>
<comment type="similarity">
    <text evidence="1 2">Belongs to the UPF0178 family.</text>
</comment>
<dbReference type="NCBIfam" id="NF001095">
    <property type="entry name" value="PRK00124.1"/>
    <property type="match status" value="1"/>
</dbReference>
<dbReference type="PANTHER" id="PTHR35146:SF1">
    <property type="entry name" value="UPF0178 PROTEIN YAII"/>
    <property type="match status" value="1"/>
</dbReference>
<sequence length="157" mass="17338">MSTAAPQTMRIWVDADACPSVIKEILFRAAERWQVPTTLVANQLIRIPPSAWIRSVQVPAGFDVADREIVLQVQTGDLVITADIPLAAAVIEKGGHAINPRGEIYTPENMAERLRMRDFMEALRNSGVETGGPAAFSQSDRQAFANQLDRFLQKHQA</sequence>
<dbReference type="Proteomes" id="UP001156706">
    <property type="component" value="Unassembled WGS sequence"/>
</dbReference>